<protein>
    <submittedName>
        <fullName evidence="1">Uncharacterized protein</fullName>
    </submittedName>
</protein>
<name>A0A9Q1QL57_9CARY</name>
<organism evidence="1 2">
    <name type="scientific">Carnegiea gigantea</name>
    <dbReference type="NCBI Taxonomy" id="171969"/>
    <lineage>
        <taxon>Eukaryota</taxon>
        <taxon>Viridiplantae</taxon>
        <taxon>Streptophyta</taxon>
        <taxon>Embryophyta</taxon>
        <taxon>Tracheophyta</taxon>
        <taxon>Spermatophyta</taxon>
        <taxon>Magnoliopsida</taxon>
        <taxon>eudicotyledons</taxon>
        <taxon>Gunneridae</taxon>
        <taxon>Pentapetalae</taxon>
        <taxon>Caryophyllales</taxon>
        <taxon>Cactineae</taxon>
        <taxon>Cactaceae</taxon>
        <taxon>Cactoideae</taxon>
        <taxon>Echinocereeae</taxon>
        <taxon>Carnegiea</taxon>
    </lineage>
</organism>
<dbReference type="EMBL" id="JAKOGI010000056">
    <property type="protein sequence ID" value="KAJ8446382.1"/>
    <property type="molecule type" value="Genomic_DNA"/>
</dbReference>
<accession>A0A9Q1QL57</accession>
<dbReference type="AlphaFoldDB" id="A0A9Q1QL57"/>
<evidence type="ECO:0000313" key="1">
    <source>
        <dbReference type="EMBL" id="KAJ8446382.1"/>
    </source>
</evidence>
<gene>
    <name evidence="1" type="ORF">Cgig2_019275</name>
</gene>
<dbReference type="Proteomes" id="UP001153076">
    <property type="component" value="Unassembled WGS sequence"/>
</dbReference>
<comment type="caution">
    <text evidence="1">The sequence shown here is derived from an EMBL/GenBank/DDBJ whole genome shotgun (WGS) entry which is preliminary data.</text>
</comment>
<proteinExistence type="predicted"/>
<reference evidence="1" key="1">
    <citation type="submission" date="2022-04" db="EMBL/GenBank/DDBJ databases">
        <title>Carnegiea gigantea Genome sequencing and assembly v2.</title>
        <authorList>
            <person name="Copetti D."/>
            <person name="Sanderson M.J."/>
            <person name="Burquez A."/>
            <person name="Wojciechowski M.F."/>
        </authorList>
    </citation>
    <scope>NUCLEOTIDE SEQUENCE</scope>
    <source>
        <strain evidence="1">SGP5-SGP5p</strain>
        <tissue evidence="1">Aerial part</tissue>
    </source>
</reference>
<evidence type="ECO:0000313" key="2">
    <source>
        <dbReference type="Proteomes" id="UP001153076"/>
    </source>
</evidence>
<keyword evidence="2" id="KW-1185">Reference proteome</keyword>
<sequence length="170" mass="18903">MQKSHNMVTLFPTLQLSPTVELHPCIRTHPLVLVYPDGGWIIDNVVVANDTAEKLPQLVAKRGRGGDGYSCYDDVRPRKLRPLPPKFPVEVRNPFTQAEDLSRVSPSSAGNTVLRISSFCWKIPQPMLRTPFQPPLKSPHPGLALTAISLSSSCWRKISHDRLARAPPPL</sequence>